<dbReference type="InterPro" id="IPR006059">
    <property type="entry name" value="SBP"/>
</dbReference>
<reference evidence="4" key="1">
    <citation type="submission" date="2022-04" db="EMBL/GenBank/DDBJ databases">
        <title>Systematic whole-genome sequencing reveals an unexpected diversity among actinomycetoma pathogens and provides insights into their antibacterial susceptibilities.</title>
        <authorList>
            <person name="Watson A.K."/>
            <person name="Kepplinger B."/>
            <person name="Bakhiet S.M."/>
            <person name="Mhmoud N.A."/>
            <person name="Chapman J."/>
            <person name="Allenby N."/>
            <person name="Mickiewicz K."/>
            <person name="Goodfellow M."/>
            <person name="Fahal A.H."/>
            <person name="Errington J."/>
        </authorList>
    </citation>
    <scope>NUCLEOTIDE SEQUENCE</scope>
    <source>
        <strain evidence="4">SD 504</strain>
    </source>
</reference>
<keyword evidence="5" id="KW-1185">Reference proteome</keyword>
<keyword evidence="2" id="KW-0813">Transport</keyword>
<feature type="chain" id="PRO_5045464829" evidence="3">
    <location>
        <begin position="25"/>
        <end position="415"/>
    </location>
</feature>
<keyword evidence="3" id="KW-0732">Signal</keyword>
<proteinExistence type="inferred from homology"/>
<dbReference type="Proteomes" id="UP001056383">
    <property type="component" value="Chromosome"/>
</dbReference>
<gene>
    <name evidence="4" type="ORF">MW084_02570</name>
</gene>
<dbReference type="PANTHER" id="PTHR43649">
    <property type="entry name" value="ARABINOSE-BINDING PROTEIN-RELATED"/>
    <property type="match status" value="1"/>
</dbReference>
<dbReference type="InterPro" id="IPR050490">
    <property type="entry name" value="Bact_solute-bd_prot1"/>
</dbReference>
<evidence type="ECO:0000313" key="5">
    <source>
        <dbReference type="Proteomes" id="UP001056383"/>
    </source>
</evidence>
<evidence type="ECO:0000313" key="4">
    <source>
        <dbReference type="EMBL" id="URN15000.1"/>
    </source>
</evidence>
<dbReference type="SUPFAM" id="SSF53850">
    <property type="entry name" value="Periplasmic binding protein-like II"/>
    <property type="match status" value="1"/>
</dbReference>
<sequence length="415" mass="45276">MTGRRRTYTAVALCLALLAACAVAGVEWWSRRWEGSVTLLGNWTGGDEERFRRDVLAPFERKHRIRVVYQGSSAESQVLAADVASGTPPDVVVMPGPGELAEYAAQGRLEPLDGLFDPGHYDPVWAPELAGGVHWVPVKADLKSMVWHPGALPEAEVARIARDPGEWCLAMESGATSGWPGTDWVEDVLLQRAGRDTYQKWATGRLPWTHPAVRDAWTTWGDLVGAGDRRRTGRMLLAPYQDPWSGEDPACADQRLEHQAAFVRSGSHWTAAHGRYVHAGAVIPGARRDVTAWEVSGDLAAMLRDTPEARALIRHLADPGTAQLGFTANRAVPAGRYDADPMAARIDATLRGRGTMRCWDASDAMPPAMRDAFQRAALRFLTDPGELSAQLATLEEVRVRHRDAAWLPSVCGSGG</sequence>
<evidence type="ECO:0000256" key="2">
    <source>
        <dbReference type="ARBA" id="ARBA00022448"/>
    </source>
</evidence>
<feature type="signal peptide" evidence="3">
    <location>
        <begin position="1"/>
        <end position="24"/>
    </location>
</feature>
<dbReference type="EMBL" id="CP095474">
    <property type="protein sequence ID" value="URN15000.1"/>
    <property type="molecule type" value="Genomic_DNA"/>
</dbReference>
<dbReference type="PROSITE" id="PS51257">
    <property type="entry name" value="PROKAR_LIPOPROTEIN"/>
    <property type="match status" value="1"/>
</dbReference>
<protein>
    <submittedName>
        <fullName evidence="4">ABC transporter substrate-binding protein</fullName>
    </submittedName>
</protein>
<evidence type="ECO:0000256" key="3">
    <source>
        <dbReference type="SAM" id="SignalP"/>
    </source>
</evidence>
<organism evidence="4 5">
    <name type="scientific">Streptomyces sudanensis</name>
    <dbReference type="NCBI Taxonomy" id="436397"/>
    <lineage>
        <taxon>Bacteria</taxon>
        <taxon>Bacillati</taxon>
        <taxon>Actinomycetota</taxon>
        <taxon>Actinomycetes</taxon>
        <taxon>Kitasatosporales</taxon>
        <taxon>Streptomycetaceae</taxon>
        <taxon>Streptomyces</taxon>
    </lineage>
</organism>
<comment type="similarity">
    <text evidence="1">Belongs to the bacterial solute-binding protein 1 family.</text>
</comment>
<name>A0ABY4T7N9_9ACTN</name>
<dbReference type="PANTHER" id="PTHR43649:SF29">
    <property type="entry name" value="OSMOPROTECTIVE COMPOUNDS-BINDING PROTEIN GGTB"/>
    <property type="match status" value="1"/>
</dbReference>
<dbReference type="RefSeq" id="WP_010468644.1">
    <property type="nucleotide sequence ID" value="NZ_CP095474.1"/>
</dbReference>
<dbReference type="Gene3D" id="3.40.190.10">
    <property type="entry name" value="Periplasmic binding protein-like II"/>
    <property type="match status" value="2"/>
</dbReference>
<evidence type="ECO:0000256" key="1">
    <source>
        <dbReference type="ARBA" id="ARBA00008520"/>
    </source>
</evidence>
<accession>A0ABY4T7N9</accession>
<dbReference type="Pfam" id="PF01547">
    <property type="entry name" value="SBP_bac_1"/>
    <property type="match status" value="1"/>
</dbReference>